<protein>
    <submittedName>
        <fullName evidence="1">Uncharacterized protein</fullName>
    </submittedName>
</protein>
<proteinExistence type="predicted"/>
<sequence length="172" mass="18501">MKEDRGAREIAKAAEAIGDLLYRAVEATLEEPSPDPGRQATAQFVELDARAVPDGDGGPAQLMATLTLVRLLSLVREAVADRPDRVEEALGWITERMGKRYSARARYVTGVLESEADTADVPAKRQVLMSEFLPSLVWLLTGAVAVFGDGDLDWLRGLEAGTPTTASFLTGS</sequence>
<dbReference type="Proteomes" id="UP000505377">
    <property type="component" value="Chromosome"/>
</dbReference>
<evidence type="ECO:0000313" key="2">
    <source>
        <dbReference type="Proteomes" id="UP000505377"/>
    </source>
</evidence>
<gene>
    <name evidence="1" type="ORF">HOP40_28605</name>
</gene>
<accession>A0A6M6JSM2</accession>
<organism evidence="1 2">
    <name type="scientific">Pseudonocardia broussonetiae</name>
    <dbReference type="NCBI Taxonomy" id="2736640"/>
    <lineage>
        <taxon>Bacteria</taxon>
        <taxon>Bacillati</taxon>
        <taxon>Actinomycetota</taxon>
        <taxon>Actinomycetes</taxon>
        <taxon>Pseudonocardiales</taxon>
        <taxon>Pseudonocardiaceae</taxon>
        <taxon>Pseudonocardia</taxon>
    </lineage>
</organism>
<dbReference type="RefSeq" id="WP_172164525.1">
    <property type="nucleotide sequence ID" value="NZ_CP053564.1"/>
</dbReference>
<dbReference type="AlphaFoldDB" id="A0A6M6JSM2"/>
<keyword evidence="2" id="KW-1185">Reference proteome</keyword>
<name>A0A6M6JSM2_9PSEU</name>
<dbReference type="KEGG" id="pbro:HOP40_28605"/>
<reference evidence="1 2" key="1">
    <citation type="submission" date="2020-05" db="EMBL/GenBank/DDBJ databases">
        <authorList>
            <person name="Mo P."/>
        </authorList>
    </citation>
    <scope>NUCLEOTIDE SEQUENCE [LARGE SCALE GENOMIC DNA]</scope>
    <source>
        <strain evidence="1 2">Gen01</strain>
    </source>
</reference>
<dbReference type="EMBL" id="CP053564">
    <property type="protein sequence ID" value="QJY49231.1"/>
    <property type="molecule type" value="Genomic_DNA"/>
</dbReference>
<evidence type="ECO:0000313" key="1">
    <source>
        <dbReference type="EMBL" id="QJY49231.1"/>
    </source>
</evidence>